<accession>A0A3D9IQX4</accession>
<dbReference type="Gene3D" id="1.10.287.130">
    <property type="match status" value="1"/>
</dbReference>
<keyword evidence="1" id="KW-0597">Phosphoprotein</keyword>
<evidence type="ECO:0000259" key="5">
    <source>
        <dbReference type="Pfam" id="PF14689"/>
    </source>
</evidence>
<evidence type="ECO:0000256" key="4">
    <source>
        <dbReference type="SAM" id="Phobius"/>
    </source>
</evidence>
<dbReference type="AlphaFoldDB" id="A0A3D9IQX4"/>
<gene>
    <name evidence="6" type="ORF">DFP95_103368</name>
</gene>
<evidence type="ECO:0000256" key="1">
    <source>
        <dbReference type="ARBA" id="ARBA00022553"/>
    </source>
</evidence>
<keyword evidence="3 6" id="KW-0418">Kinase</keyword>
<dbReference type="Pfam" id="PF14689">
    <property type="entry name" value="SPOB_a"/>
    <property type="match status" value="1"/>
</dbReference>
<dbReference type="SUPFAM" id="SSF55890">
    <property type="entry name" value="Sporulation response regulatory protein Spo0B"/>
    <property type="match status" value="1"/>
</dbReference>
<comment type="caution">
    <text evidence="6">The sequence shown here is derived from an EMBL/GenBank/DDBJ whole genome shotgun (WGS) entry which is preliminary data.</text>
</comment>
<protein>
    <submittedName>
        <fullName evidence="6">Sensor kinase SpoOB-type protein</fullName>
    </submittedName>
</protein>
<keyword evidence="4" id="KW-0472">Membrane</keyword>
<dbReference type="Proteomes" id="UP000256869">
    <property type="component" value="Unassembled WGS sequence"/>
</dbReference>
<reference evidence="6 7" key="1">
    <citation type="submission" date="2018-07" db="EMBL/GenBank/DDBJ databases">
        <title>Genomic Encyclopedia of Type Strains, Phase III (KMG-III): the genomes of soil and plant-associated and newly described type strains.</title>
        <authorList>
            <person name="Whitman W."/>
        </authorList>
    </citation>
    <scope>NUCLEOTIDE SEQUENCE [LARGE SCALE GENOMIC DNA]</scope>
    <source>
        <strain evidence="6 7">CECT 8236</strain>
    </source>
</reference>
<feature type="transmembrane region" description="Helical" evidence="4">
    <location>
        <begin position="45"/>
        <end position="63"/>
    </location>
</feature>
<organism evidence="6 7">
    <name type="scientific">Cohnella lupini</name>
    <dbReference type="NCBI Taxonomy" id="1294267"/>
    <lineage>
        <taxon>Bacteria</taxon>
        <taxon>Bacillati</taxon>
        <taxon>Bacillota</taxon>
        <taxon>Bacilli</taxon>
        <taxon>Bacillales</taxon>
        <taxon>Paenibacillaceae</taxon>
        <taxon>Cohnella</taxon>
    </lineage>
</organism>
<evidence type="ECO:0000256" key="3">
    <source>
        <dbReference type="ARBA" id="ARBA00022777"/>
    </source>
</evidence>
<keyword evidence="7" id="KW-1185">Reference proteome</keyword>
<feature type="domain" description="SpoOB alpha-helical" evidence="5">
    <location>
        <begin position="83"/>
        <end position="132"/>
    </location>
</feature>
<proteinExistence type="predicted"/>
<evidence type="ECO:0000313" key="6">
    <source>
        <dbReference type="EMBL" id="RED64125.1"/>
    </source>
</evidence>
<keyword evidence="4" id="KW-0812">Transmembrane</keyword>
<dbReference type="OrthoDB" id="2375606at2"/>
<dbReference type="GO" id="GO:0000155">
    <property type="term" value="F:phosphorelay sensor kinase activity"/>
    <property type="evidence" value="ECO:0007669"/>
    <property type="project" value="InterPro"/>
</dbReference>
<dbReference type="InterPro" id="IPR039506">
    <property type="entry name" value="SPOB_a"/>
</dbReference>
<keyword evidence="2" id="KW-0808">Transferase</keyword>
<dbReference type="InterPro" id="IPR016120">
    <property type="entry name" value="Sig_transdc_His_kin_SpoOB"/>
</dbReference>
<evidence type="ECO:0000256" key="2">
    <source>
        <dbReference type="ARBA" id="ARBA00022679"/>
    </source>
</evidence>
<sequence>MGRLGLTKRGSHMMFRKITLWGLAALLSLILPAAAVFIWHRSWLALIVFVIWTFAVGAVLGAIERRKHREHCERLLTHSQLSSIRTLSHHRHDWMNELQILYGYLRLNKLDKAVEVVDRIRTRMDHDSKVSQIGIPELATFLLSFRTVCDTMRLDVDIQDGLHLDRLPYSAEELSRAIIGVVNVIRFRASNPLGGENVLGLSLSEAEGRLTIVLNYEGELVASDSVAADLEKCLEGIGRLDQGDEPAENSRQARKMVIHFPLPA</sequence>
<name>A0A3D9IQX4_9BACL</name>
<evidence type="ECO:0000313" key="7">
    <source>
        <dbReference type="Proteomes" id="UP000256869"/>
    </source>
</evidence>
<dbReference type="EMBL" id="QRDY01000003">
    <property type="protein sequence ID" value="RED64125.1"/>
    <property type="molecule type" value="Genomic_DNA"/>
</dbReference>
<keyword evidence="4" id="KW-1133">Transmembrane helix</keyword>